<reference evidence="2 3" key="1">
    <citation type="submission" date="2018-05" db="EMBL/GenBank/DDBJ databases">
        <title>Genomic Encyclopedia of Type Strains, Phase IV (KMG-IV): sequencing the most valuable type-strain genomes for metagenomic binning, comparative biology and taxonomic classification.</title>
        <authorList>
            <person name="Goeker M."/>
        </authorList>
    </citation>
    <scope>NUCLEOTIDE SEQUENCE [LARGE SCALE GENOMIC DNA]</scope>
    <source>
        <strain evidence="2 3">DSM 22999</strain>
    </source>
</reference>
<feature type="transmembrane region" description="Helical" evidence="1">
    <location>
        <begin position="21"/>
        <end position="41"/>
    </location>
</feature>
<protein>
    <submittedName>
        <fullName evidence="2">Uncharacterized protein YceK</fullName>
    </submittedName>
</protein>
<gene>
    <name evidence="2" type="ORF">C8D76_10113</name>
</gene>
<name>A0A2U0TGG3_9PAST</name>
<keyword evidence="3" id="KW-1185">Reference proteome</keyword>
<accession>A0A2U0TGG3</accession>
<evidence type="ECO:0000256" key="1">
    <source>
        <dbReference type="SAM" id="Phobius"/>
    </source>
</evidence>
<proteinExistence type="predicted"/>
<keyword evidence="1" id="KW-1133">Transmembrane helix</keyword>
<feature type="transmembrane region" description="Helical" evidence="1">
    <location>
        <begin position="63"/>
        <end position="85"/>
    </location>
</feature>
<dbReference type="AlphaFoldDB" id="A0A2U0TGG3"/>
<keyword evidence="1" id="KW-0472">Membrane</keyword>
<comment type="caution">
    <text evidence="2">The sequence shown here is derived from an EMBL/GenBank/DDBJ whole genome shotgun (WGS) entry which is preliminary data.</text>
</comment>
<evidence type="ECO:0000313" key="3">
    <source>
        <dbReference type="Proteomes" id="UP000245909"/>
    </source>
</evidence>
<organism evidence="2 3">
    <name type="scientific">Alitibacter langaaensis DSM 22999</name>
    <dbReference type="NCBI Taxonomy" id="1122935"/>
    <lineage>
        <taxon>Bacteria</taxon>
        <taxon>Pseudomonadati</taxon>
        <taxon>Pseudomonadota</taxon>
        <taxon>Gammaproteobacteria</taxon>
        <taxon>Pasteurellales</taxon>
        <taxon>Pasteurellaceae</taxon>
        <taxon>Alitibacter</taxon>
    </lineage>
</organism>
<sequence>MWQAEQKKRHHRIINMNMKKILLFSTALFMLNGCGTIVQLLDPTEKYHAYAGVSYDFEQAQRWGLPILDLPLSFLLDTALLPYVWSQE</sequence>
<dbReference type="Proteomes" id="UP000245909">
    <property type="component" value="Unassembled WGS sequence"/>
</dbReference>
<evidence type="ECO:0000313" key="2">
    <source>
        <dbReference type="EMBL" id="PVX42691.1"/>
    </source>
</evidence>
<dbReference type="EMBL" id="QENU01000001">
    <property type="protein sequence ID" value="PVX42691.1"/>
    <property type="molecule type" value="Genomic_DNA"/>
</dbReference>
<keyword evidence="1" id="KW-0812">Transmembrane</keyword>